<proteinExistence type="predicted"/>
<dbReference type="AlphaFoldDB" id="A0AAD7SJU8"/>
<reference evidence="1" key="1">
    <citation type="journal article" date="2023" name="Science">
        <title>Genome structures resolve the early diversification of teleost fishes.</title>
        <authorList>
            <person name="Parey E."/>
            <person name="Louis A."/>
            <person name="Montfort J."/>
            <person name="Bouchez O."/>
            <person name="Roques C."/>
            <person name="Iampietro C."/>
            <person name="Lluch J."/>
            <person name="Castinel A."/>
            <person name="Donnadieu C."/>
            <person name="Desvignes T."/>
            <person name="Floi Bucao C."/>
            <person name="Jouanno E."/>
            <person name="Wen M."/>
            <person name="Mejri S."/>
            <person name="Dirks R."/>
            <person name="Jansen H."/>
            <person name="Henkel C."/>
            <person name="Chen W.J."/>
            <person name="Zahm M."/>
            <person name="Cabau C."/>
            <person name="Klopp C."/>
            <person name="Thompson A.W."/>
            <person name="Robinson-Rechavi M."/>
            <person name="Braasch I."/>
            <person name="Lecointre G."/>
            <person name="Bobe J."/>
            <person name="Postlethwait J.H."/>
            <person name="Berthelot C."/>
            <person name="Roest Crollius H."/>
            <person name="Guiguen Y."/>
        </authorList>
    </citation>
    <scope>NUCLEOTIDE SEQUENCE</scope>
    <source>
        <strain evidence="1">NC1722</strain>
    </source>
</reference>
<protein>
    <submittedName>
        <fullName evidence="1">Uncharacterized protein</fullName>
    </submittedName>
</protein>
<keyword evidence="2" id="KW-1185">Reference proteome</keyword>
<accession>A0AAD7SJU8</accession>
<evidence type="ECO:0000313" key="2">
    <source>
        <dbReference type="Proteomes" id="UP001221898"/>
    </source>
</evidence>
<dbReference type="Proteomes" id="UP001221898">
    <property type="component" value="Unassembled WGS sequence"/>
</dbReference>
<name>A0AAD7SJU8_9TELE</name>
<comment type="caution">
    <text evidence="1">The sequence shown here is derived from an EMBL/GenBank/DDBJ whole genome shotgun (WGS) entry which is preliminary data.</text>
</comment>
<evidence type="ECO:0000313" key="1">
    <source>
        <dbReference type="EMBL" id="KAJ8403853.1"/>
    </source>
</evidence>
<sequence length="107" mass="11269">MSQTFPSQAIAVNRISGETHVRVQACSSCPSIAPPLSIQFSGLLVSLLTAVSLTAVRLVFFAVQANVPSAVCNAGRTLRFVSMAILLSDVQERLGSRVSALACGRLH</sequence>
<gene>
    <name evidence="1" type="ORF">AAFF_G00347210</name>
</gene>
<dbReference type="EMBL" id="JAINUG010000056">
    <property type="protein sequence ID" value="KAJ8403853.1"/>
    <property type="molecule type" value="Genomic_DNA"/>
</dbReference>
<organism evidence="1 2">
    <name type="scientific">Aldrovandia affinis</name>
    <dbReference type="NCBI Taxonomy" id="143900"/>
    <lineage>
        <taxon>Eukaryota</taxon>
        <taxon>Metazoa</taxon>
        <taxon>Chordata</taxon>
        <taxon>Craniata</taxon>
        <taxon>Vertebrata</taxon>
        <taxon>Euteleostomi</taxon>
        <taxon>Actinopterygii</taxon>
        <taxon>Neopterygii</taxon>
        <taxon>Teleostei</taxon>
        <taxon>Notacanthiformes</taxon>
        <taxon>Halosauridae</taxon>
        <taxon>Aldrovandia</taxon>
    </lineage>
</organism>